<dbReference type="Pfam" id="PF01545">
    <property type="entry name" value="Cation_efflux"/>
    <property type="match status" value="1"/>
</dbReference>
<name>A0A074TDR3_9RHOB</name>
<keyword evidence="9" id="KW-1185">Reference proteome</keyword>
<dbReference type="GO" id="GO:0008324">
    <property type="term" value="F:monoatomic cation transmembrane transporter activity"/>
    <property type="evidence" value="ECO:0007669"/>
    <property type="project" value="InterPro"/>
</dbReference>
<sequence length="329" mass="35361">MAEHSGSTPITVYGALAANLLIAIAKFAAALFTGSSSMLSEAFHSVVDTGNEGLLLLGLRRARKPADAAHPFGYGKELYFWSLVVAMLLFALGGGLSIYEGILHIRHPEPIREPIWNYGVLLVAFLAEGVSWGIAMRALLRLRKPGEGVFKTFRRSKDPSVYIVVAEDTAALLGIVAAALGVYLSVTFRAPIFDGLSSLVIGGILICVAVLLVYETRALILGESADEALVASMREIALREEAIRDVSRLLTMHFAPDQVLVNIEVQFEPEVSAEQIFASVERVQACITEAHPEVRSIFLEVEALRGKQGGFESADARQVSPEGLAGAGQ</sequence>
<dbReference type="SUPFAM" id="SSF161111">
    <property type="entry name" value="Cation efflux protein transmembrane domain-like"/>
    <property type="match status" value="1"/>
</dbReference>
<feature type="transmembrane region" description="Helical" evidence="6">
    <location>
        <begin position="161"/>
        <end position="184"/>
    </location>
</feature>
<evidence type="ECO:0000313" key="8">
    <source>
        <dbReference type="EMBL" id="KEP68285.1"/>
    </source>
</evidence>
<evidence type="ECO:0000256" key="2">
    <source>
        <dbReference type="ARBA" id="ARBA00022448"/>
    </source>
</evidence>
<dbReference type="SUPFAM" id="SSF160240">
    <property type="entry name" value="Cation efflux protein cytoplasmic domain-like"/>
    <property type="match status" value="1"/>
</dbReference>
<comment type="caution">
    <text evidence="8">The sequence shown here is derived from an EMBL/GenBank/DDBJ whole genome shotgun (WGS) entry which is preliminary data.</text>
</comment>
<dbReference type="RefSeq" id="WP_074854949.1">
    <property type="nucleotide sequence ID" value="NZ_FOVB01000006.1"/>
</dbReference>
<reference evidence="8 9" key="1">
    <citation type="submission" date="2014-03" db="EMBL/GenBank/DDBJ databases">
        <title>The draft genome sequence of Thioclava dalianensis DLFJ1-1.</title>
        <authorList>
            <person name="Lai Q."/>
            <person name="Shao Z."/>
        </authorList>
    </citation>
    <scope>NUCLEOTIDE SEQUENCE [LARGE SCALE GENOMIC DNA]</scope>
    <source>
        <strain evidence="8 9">DLFJ1-1</strain>
    </source>
</reference>
<keyword evidence="5 6" id="KW-0472">Membrane</keyword>
<evidence type="ECO:0000256" key="1">
    <source>
        <dbReference type="ARBA" id="ARBA00004141"/>
    </source>
</evidence>
<dbReference type="STRING" id="1185766.SAMN05216224_10617"/>
<organism evidence="8 9">
    <name type="scientific">Thioclava dalianensis</name>
    <dbReference type="NCBI Taxonomy" id="1185766"/>
    <lineage>
        <taxon>Bacteria</taxon>
        <taxon>Pseudomonadati</taxon>
        <taxon>Pseudomonadota</taxon>
        <taxon>Alphaproteobacteria</taxon>
        <taxon>Rhodobacterales</taxon>
        <taxon>Paracoccaceae</taxon>
        <taxon>Thioclava</taxon>
    </lineage>
</organism>
<dbReference type="Gene3D" id="3.30.70.1350">
    <property type="entry name" value="Cation efflux protein, cytoplasmic domain"/>
    <property type="match status" value="1"/>
</dbReference>
<dbReference type="PANTHER" id="PTHR13414">
    <property type="entry name" value="HUEL-CATION TRANSPORTER"/>
    <property type="match status" value="1"/>
</dbReference>
<dbReference type="InterPro" id="IPR002524">
    <property type="entry name" value="Cation_efflux"/>
</dbReference>
<dbReference type="AlphaFoldDB" id="A0A074TDR3"/>
<keyword evidence="4 6" id="KW-1133">Transmembrane helix</keyword>
<dbReference type="OrthoDB" id="9806522at2"/>
<comment type="subcellular location">
    <subcellularLocation>
        <location evidence="1">Membrane</location>
        <topology evidence="1">Multi-pass membrane protein</topology>
    </subcellularLocation>
</comment>
<dbReference type="InterPro" id="IPR040177">
    <property type="entry name" value="SLC30A9"/>
</dbReference>
<dbReference type="PANTHER" id="PTHR13414:SF9">
    <property type="entry name" value="PROTON-COUPLED ZINC ANTIPORTER SLC30A9, MITOCHONDRIAL"/>
    <property type="match status" value="1"/>
</dbReference>
<feature type="transmembrane region" description="Helical" evidence="6">
    <location>
        <begin position="12"/>
        <end position="32"/>
    </location>
</feature>
<keyword evidence="2" id="KW-0813">Transport</keyword>
<keyword evidence="3 6" id="KW-0812">Transmembrane</keyword>
<gene>
    <name evidence="8" type="ORF">DL1_12640</name>
</gene>
<dbReference type="GO" id="GO:0016020">
    <property type="term" value="C:membrane"/>
    <property type="evidence" value="ECO:0007669"/>
    <property type="project" value="UniProtKB-SubCell"/>
</dbReference>
<dbReference type="InterPro" id="IPR027469">
    <property type="entry name" value="Cation_efflux_TMD_sf"/>
</dbReference>
<dbReference type="eggNOG" id="COG0053">
    <property type="taxonomic scope" value="Bacteria"/>
</dbReference>
<protein>
    <submittedName>
        <fullName evidence="8">Cation transporter</fullName>
    </submittedName>
</protein>
<dbReference type="InterPro" id="IPR058533">
    <property type="entry name" value="Cation_efflux_TM"/>
</dbReference>
<feature type="domain" description="Cation efflux protein transmembrane" evidence="7">
    <location>
        <begin position="15"/>
        <end position="220"/>
    </location>
</feature>
<evidence type="ECO:0000259" key="7">
    <source>
        <dbReference type="Pfam" id="PF01545"/>
    </source>
</evidence>
<dbReference type="InterPro" id="IPR036837">
    <property type="entry name" value="Cation_efflux_CTD_sf"/>
</dbReference>
<evidence type="ECO:0000256" key="6">
    <source>
        <dbReference type="SAM" id="Phobius"/>
    </source>
</evidence>
<feature type="transmembrane region" description="Helical" evidence="6">
    <location>
        <begin position="119"/>
        <end position="140"/>
    </location>
</feature>
<evidence type="ECO:0000256" key="3">
    <source>
        <dbReference type="ARBA" id="ARBA00022692"/>
    </source>
</evidence>
<evidence type="ECO:0000256" key="4">
    <source>
        <dbReference type="ARBA" id="ARBA00022989"/>
    </source>
</evidence>
<dbReference type="Gene3D" id="1.20.1510.10">
    <property type="entry name" value="Cation efflux protein transmembrane domain"/>
    <property type="match status" value="1"/>
</dbReference>
<dbReference type="GO" id="GO:0006829">
    <property type="term" value="P:zinc ion transport"/>
    <property type="evidence" value="ECO:0007669"/>
    <property type="project" value="InterPro"/>
</dbReference>
<dbReference type="Proteomes" id="UP000027725">
    <property type="component" value="Unassembled WGS sequence"/>
</dbReference>
<accession>A0A074TDR3</accession>
<dbReference type="EMBL" id="JHEH01000038">
    <property type="protein sequence ID" value="KEP68285.1"/>
    <property type="molecule type" value="Genomic_DNA"/>
</dbReference>
<evidence type="ECO:0000256" key="5">
    <source>
        <dbReference type="ARBA" id="ARBA00023136"/>
    </source>
</evidence>
<dbReference type="NCBIfam" id="TIGR01297">
    <property type="entry name" value="CDF"/>
    <property type="match status" value="1"/>
</dbReference>
<evidence type="ECO:0000313" key="9">
    <source>
        <dbReference type="Proteomes" id="UP000027725"/>
    </source>
</evidence>
<proteinExistence type="predicted"/>
<feature type="transmembrane region" description="Helical" evidence="6">
    <location>
        <begin position="196"/>
        <end position="214"/>
    </location>
</feature>
<feature type="transmembrane region" description="Helical" evidence="6">
    <location>
        <begin position="78"/>
        <end position="99"/>
    </location>
</feature>